<reference evidence="6 7" key="1">
    <citation type="journal article" date="2016" name="Nat. Commun.">
        <title>Thousands of microbial genomes shed light on interconnected biogeochemical processes in an aquifer system.</title>
        <authorList>
            <person name="Anantharaman K."/>
            <person name="Brown C.T."/>
            <person name="Hug L.A."/>
            <person name="Sharon I."/>
            <person name="Castelle C.J."/>
            <person name="Probst A.J."/>
            <person name="Thomas B.C."/>
            <person name="Singh A."/>
            <person name="Wilkins M.J."/>
            <person name="Karaoz U."/>
            <person name="Brodie E.L."/>
            <person name="Williams K.H."/>
            <person name="Hubbard S.S."/>
            <person name="Banfield J.F."/>
        </authorList>
    </citation>
    <scope>NUCLEOTIDE SEQUENCE [LARGE SCALE GENOMIC DNA]</scope>
</reference>
<evidence type="ECO:0000256" key="1">
    <source>
        <dbReference type="ARBA" id="ARBA00023002"/>
    </source>
</evidence>
<keyword evidence="1 3" id="KW-0560">Oxidoreductase</keyword>
<feature type="domain" description="D-isomer specific 2-hydroxyacid dehydrogenase NAD-binding" evidence="5">
    <location>
        <begin position="120"/>
        <end position="295"/>
    </location>
</feature>
<sequence>MKPRVAVVVREKFKDFLLPARITEHLGNFADYQVVNCDLKNSPAELAASFAGMDGAITSWEIPRLDRPVLDKCDRLKIISHAGGMVRYFLDEEVYVLKPGIVICNASNVMAQPVAEFALTAALACLRHLWFFREWVAGSERWEEYEPEKNVSLLRKKVGLVGLGQIAREFIKLVRPFNVELHVFSNHLDEQECAREGFIKTDLSGIFSSCDVIVLSAANTPENRHMIRREHLRSIKEGGVLVNIARGALVDEQALIEELRSGRFLAALDVTDPEPPAADNPLRDMPNVLLTPHIAGPTPGQRIWMMEEAVRNLEAFFNGQPVNGLIDLKRFRYMA</sequence>
<dbReference type="InterPro" id="IPR036291">
    <property type="entry name" value="NAD(P)-bd_dom_sf"/>
</dbReference>
<dbReference type="Gene3D" id="3.40.50.720">
    <property type="entry name" value="NAD(P)-binding Rossmann-like Domain"/>
    <property type="match status" value="2"/>
</dbReference>
<dbReference type="InterPro" id="IPR006140">
    <property type="entry name" value="D-isomer_DH_NAD-bd"/>
</dbReference>
<dbReference type="SUPFAM" id="SSF51735">
    <property type="entry name" value="NAD(P)-binding Rossmann-fold domains"/>
    <property type="match status" value="1"/>
</dbReference>
<evidence type="ECO:0000259" key="5">
    <source>
        <dbReference type="Pfam" id="PF02826"/>
    </source>
</evidence>
<dbReference type="STRING" id="1817867.A3F83_16830"/>
<dbReference type="Pfam" id="PF02826">
    <property type="entry name" value="2-Hacid_dh_C"/>
    <property type="match status" value="1"/>
</dbReference>
<feature type="domain" description="D-isomer specific 2-hydroxyacid dehydrogenase catalytic" evidence="4">
    <location>
        <begin position="26"/>
        <end position="324"/>
    </location>
</feature>
<proteinExistence type="inferred from homology"/>
<name>A0A1F5YLN2_9BACT</name>
<dbReference type="AlphaFoldDB" id="A0A1F5YLN2"/>
<comment type="similarity">
    <text evidence="3">Belongs to the D-isomer specific 2-hydroxyacid dehydrogenase family.</text>
</comment>
<dbReference type="PANTHER" id="PTHR10996:SF178">
    <property type="entry name" value="2-HYDROXYACID DEHYDROGENASE YGL185C-RELATED"/>
    <property type="match status" value="1"/>
</dbReference>
<dbReference type="Proteomes" id="UP000179129">
    <property type="component" value="Unassembled WGS sequence"/>
</dbReference>
<dbReference type="InterPro" id="IPR050223">
    <property type="entry name" value="D-isomer_2-hydroxyacid_DH"/>
</dbReference>
<keyword evidence="2" id="KW-0520">NAD</keyword>
<evidence type="ECO:0000313" key="7">
    <source>
        <dbReference type="Proteomes" id="UP000179129"/>
    </source>
</evidence>
<dbReference type="Pfam" id="PF00389">
    <property type="entry name" value="2-Hacid_dh"/>
    <property type="match status" value="1"/>
</dbReference>
<accession>A0A1F5YLN2</accession>
<dbReference type="GO" id="GO:0005829">
    <property type="term" value="C:cytosol"/>
    <property type="evidence" value="ECO:0007669"/>
    <property type="project" value="TreeGrafter"/>
</dbReference>
<dbReference type="GO" id="GO:0016618">
    <property type="term" value="F:hydroxypyruvate reductase [NAD(P)H] activity"/>
    <property type="evidence" value="ECO:0007669"/>
    <property type="project" value="TreeGrafter"/>
</dbReference>
<dbReference type="GO" id="GO:0030267">
    <property type="term" value="F:glyoxylate reductase (NADPH) activity"/>
    <property type="evidence" value="ECO:0007669"/>
    <property type="project" value="TreeGrafter"/>
</dbReference>
<comment type="caution">
    <text evidence="6">The sequence shown here is derived from an EMBL/GenBank/DDBJ whole genome shotgun (WGS) entry which is preliminary data.</text>
</comment>
<evidence type="ECO:0008006" key="8">
    <source>
        <dbReference type="Google" id="ProtNLM"/>
    </source>
</evidence>
<evidence type="ECO:0000313" key="6">
    <source>
        <dbReference type="EMBL" id="OGG01055.1"/>
    </source>
</evidence>
<gene>
    <name evidence="6" type="ORF">A3F83_16830</name>
</gene>
<dbReference type="InterPro" id="IPR006139">
    <property type="entry name" value="D-isomer_2_OHA_DH_cat_dom"/>
</dbReference>
<evidence type="ECO:0000256" key="2">
    <source>
        <dbReference type="ARBA" id="ARBA00023027"/>
    </source>
</evidence>
<evidence type="ECO:0000256" key="3">
    <source>
        <dbReference type="RuleBase" id="RU003719"/>
    </source>
</evidence>
<dbReference type="GO" id="GO:0051287">
    <property type="term" value="F:NAD binding"/>
    <property type="evidence" value="ECO:0007669"/>
    <property type="project" value="InterPro"/>
</dbReference>
<organism evidence="6 7">
    <name type="scientific">Candidatus Glassbacteria bacterium RIFCSPLOWO2_12_FULL_58_11</name>
    <dbReference type="NCBI Taxonomy" id="1817867"/>
    <lineage>
        <taxon>Bacteria</taxon>
        <taxon>Candidatus Glassiibacteriota</taxon>
    </lineage>
</organism>
<protein>
    <recommendedName>
        <fullName evidence="8">D-isomer specific 2-hydroxyacid dehydrogenase NAD-binding domain-containing protein</fullName>
    </recommendedName>
</protein>
<dbReference type="SUPFAM" id="SSF52283">
    <property type="entry name" value="Formate/glycerate dehydrogenase catalytic domain-like"/>
    <property type="match status" value="1"/>
</dbReference>
<dbReference type="CDD" id="cd12167">
    <property type="entry name" value="2-Hacid_dh_8"/>
    <property type="match status" value="1"/>
</dbReference>
<dbReference type="PANTHER" id="PTHR10996">
    <property type="entry name" value="2-HYDROXYACID DEHYDROGENASE-RELATED"/>
    <property type="match status" value="1"/>
</dbReference>
<dbReference type="EMBL" id="MFIX01000228">
    <property type="protein sequence ID" value="OGG01055.1"/>
    <property type="molecule type" value="Genomic_DNA"/>
</dbReference>
<evidence type="ECO:0000259" key="4">
    <source>
        <dbReference type="Pfam" id="PF00389"/>
    </source>
</evidence>